<name>A0A3M2LJH5_9ACTN</name>
<gene>
    <name evidence="2" type="ORF">EBN88_18610</name>
</gene>
<accession>A0A3M2LJH5</accession>
<evidence type="ECO:0000313" key="3">
    <source>
        <dbReference type="Proteomes" id="UP000278673"/>
    </source>
</evidence>
<dbReference type="AlphaFoldDB" id="A0A3M2LJH5"/>
<evidence type="ECO:0000256" key="1">
    <source>
        <dbReference type="SAM" id="MobiDB-lite"/>
    </source>
</evidence>
<comment type="caution">
    <text evidence="2">The sequence shown here is derived from an EMBL/GenBank/DDBJ whole genome shotgun (WGS) entry which is preliminary data.</text>
</comment>
<sequence length="65" mass="6863">MPAPGAAGDGATAARQARYGRLPERVPLDELVEEREGSPSGSTRATGFTPWQWTHTACLALDLAP</sequence>
<dbReference type="Proteomes" id="UP000278673">
    <property type="component" value="Unassembled WGS sequence"/>
</dbReference>
<protein>
    <submittedName>
        <fullName evidence="2">Uncharacterized protein</fullName>
    </submittedName>
</protein>
<feature type="compositionally biased region" description="Polar residues" evidence="1">
    <location>
        <begin position="39"/>
        <end position="48"/>
    </location>
</feature>
<proteinExistence type="predicted"/>
<evidence type="ECO:0000313" key="2">
    <source>
        <dbReference type="EMBL" id="RMI37629.1"/>
    </source>
</evidence>
<keyword evidence="3" id="KW-1185">Reference proteome</keyword>
<feature type="region of interest" description="Disordered" evidence="1">
    <location>
        <begin position="1"/>
        <end position="48"/>
    </location>
</feature>
<reference evidence="2 3" key="1">
    <citation type="submission" date="2018-10" db="EMBL/GenBank/DDBJ databases">
        <title>Isolation, diversity and antifungal activity of actinobacteria from wheat.</title>
        <authorList>
            <person name="Han C."/>
        </authorList>
    </citation>
    <scope>NUCLEOTIDE SEQUENCE [LARGE SCALE GENOMIC DNA]</scope>
    <source>
        <strain evidence="2 3">NEAU-YY642</strain>
    </source>
</reference>
<feature type="compositionally biased region" description="Low complexity" evidence="1">
    <location>
        <begin position="1"/>
        <end position="17"/>
    </location>
</feature>
<organism evidence="2 3">
    <name type="scientific">Streptomyces triticirhizae</name>
    <dbReference type="NCBI Taxonomy" id="2483353"/>
    <lineage>
        <taxon>Bacteria</taxon>
        <taxon>Bacillati</taxon>
        <taxon>Actinomycetota</taxon>
        <taxon>Actinomycetes</taxon>
        <taxon>Kitasatosporales</taxon>
        <taxon>Streptomycetaceae</taxon>
        <taxon>Streptomyces</taxon>
    </lineage>
</organism>
<dbReference type="EMBL" id="RFFJ01000109">
    <property type="protein sequence ID" value="RMI37629.1"/>
    <property type="molecule type" value="Genomic_DNA"/>
</dbReference>